<dbReference type="EMBL" id="JACIDW010000007">
    <property type="protein sequence ID" value="MBB3965030.1"/>
    <property type="molecule type" value="Genomic_DNA"/>
</dbReference>
<accession>A0A7W6CWN5</accession>
<gene>
    <name evidence="2" type="ORF">GGQ67_002697</name>
</gene>
<dbReference type="RefSeq" id="WP_183900622.1">
    <property type="nucleotide sequence ID" value="NZ_JACIDW010000007.1"/>
</dbReference>
<feature type="region of interest" description="Disordered" evidence="1">
    <location>
        <begin position="56"/>
        <end position="106"/>
    </location>
</feature>
<feature type="compositionally biased region" description="Acidic residues" evidence="1">
    <location>
        <begin position="71"/>
        <end position="81"/>
    </location>
</feature>
<proteinExistence type="predicted"/>
<evidence type="ECO:0000313" key="3">
    <source>
        <dbReference type="Proteomes" id="UP000582090"/>
    </source>
</evidence>
<evidence type="ECO:0000256" key="1">
    <source>
        <dbReference type="SAM" id="MobiDB-lite"/>
    </source>
</evidence>
<comment type="caution">
    <text evidence="2">The sequence shown here is derived from an EMBL/GenBank/DDBJ whole genome shotgun (WGS) entry which is preliminary data.</text>
</comment>
<dbReference type="AlphaFoldDB" id="A0A7W6CWN5"/>
<reference evidence="2 3" key="1">
    <citation type="submission" date="2020-08" db="EMBL/GenBank/DDBJ databases">
        <title>Genomic Encyclopedia of Type Strains, Phase IV (KMG-IV): sequencing the most valuable type-strain genomes for metagenomic binning, comparative biology and taxonomic classification.</title>
        <authorList>
            <person name="Goeker M."/>
        </authorList>
    </citation>
    <scope>NUCLEOTIDE SEQUENCE [LARGE SCALE GENOMIC DNA]</scope>
    <source>
        <strain evidence="2 3">DSM 26575</strain>
    </source>
</reference>
<protein>
    <submittedName>
        <fullName evidence="2">Uncharacterized protein</fullName>
    </submittedName>
</protein>
<sequence length="106" mass="11002">MTITDISVNAREGGFTVMFGDKTGNSISVTLYNAATPGLTRDNAVAHARHLLLAAHDGSAGDGPRSKDAATLEEELDEGLEDTFPASDPVSVTGSSIPLHDPKPGR</sequence>
<evidence type="ECO:0000313" key="2">
    <source>
        <dbReference type="EMBL" id="MBB3965030.1"/>
    </source>
</evidence>
<dbReference type="Proteomes" id="UP000582090">
    <property type="component" value="Unassembled WGS sequence"/>
</dbReference>
<name>A0A7W6CWN5_9HYPH</name>
<keyword evidence="3" id="KW-1185">Reference proteome</keyword>
<organism evidence="2 3">
    <name type="scientific">Rhizobium metallidurans</name>
    <dbReference type="NCBI Taxonomy" id="1265931"/>
    <lineage>
        <taxon>Bacteria</taxon>
        <taxon>Pseudomonadati</taxon>
        <taxon>Pseudomonadota</taxon>
        <taxon>Alphaproteobacteria</taxon>
        <taxon>Hyphomicrobiales</taxon>
        <taxon>Rhizobiaceae</taxon>
        <taxon>Rhizobium/Agrobacterium group</taxon>
        <taxon>Rhizobium</taxon>
    </lineage>
</organism>